<dbReference type="InterPro" id="IPR007060">
    <property type="entry name" value="FtsL/DivIC"/>
</dbReference>
<protein>
    <submittedName>
        <fullName evidence="3">Cell division protein DivIC</fullName>
    </submittedName>
</protein>
<accession>A0A285TRT0</accession>
<dbReference type="Proteomes" id="UP000219636">
    <property type="component" value="Unassembled WGS sequence"/>
</dbReference>
<feature type="transmembrane region" description="Helical" evidence="2">
    <location>
        <begin position="44"/>
        <end position="63"/>
    </location>
</feature>
<keyword evidence="3" id="KW-0132">Cell division</keyword>
<feature type="coiled-coil region" evidence="1">
    <location>
        <begin position="62"/>
        <end position="103"/>
    </location>
</feature>
<reference evidence="4" key="1">
    <citation type="submission" date="2017-08" db="EMBL/GenBank/DDBJ databases">
        <authorList>
            <person name="Varghese N."/>
            <person name="Submissions S."/>
        </authorList>
    </citation>
    <scope>NUCLEOTIDE SEQUENCE [LARGE SCALE GENOMIC DNA]</scope>
    <source>
        <strain evidence="4">JC22</strain>
    </source>
</reference>
<dbReference type="PANTHER" id="PTHR40027">
    <property type="entry name" value="CELL DIVISION PROTEIN DIVIC"/>
    <property type="match status" value="1"/>
</dbReference>
<keyword evidence="2" id="KW-0812">Transmembrane</keyword>
<dbReference type="InterPro" id="IPR039076">
    <property type="entry name" value="DivIC"/>
</dbReference>
<keyword evidence="2" id="KW-0472">Membrane</keyword>
<evidence type="ECO:0000313" key="4">
    <source>
        <dbReference type="Proteomes" id="UP000219636"/>
    </source>
</evidence>
<gene>
    <name evidence="3" type="ORF">SAMN05880501_12040</name>
</gene>
<dbReference type="Pfam" id="PF04977">
    <property type="entry name" value="DivIC"/>
    <property type="match status" value="1"/>
</dbReference>
<dbReference type="AlphaFoldDB" id="A0A285TRT0"/>
<name>A0A285TRT0_9BACL</name>
<keyword evidence="3" id="KW-0131">Cell cycle</keyword>
<dbReference type="PANTHER" id="PTHR40027:SF1">
    <property type="entry name" value="CELL DIVISION PROTEIN DIVIC"/>
    <property type="match status" value="1"/>
</dbReference>
<evidence type="ECO:0000256" key="2">
    <source>
        <dbReference type="SAM" id="Phobius"/>
    </source>
</evidence>
<dbReference type="GO" id="GO:0051301">
    <property type="term" value="P:cell division"/>
    <property type="evidence" value="ECO:0007669"/>
    <property type="project" value="UniProtKB-KW"/>
</dbReference>
<dbReference type="OrthoDB" id="2991180at2"/>
<evidence type="ECO:0000313" key="3">
    <source>
        <dbReference type="EMBL" id="SOC26375.1"/>
    </source>
</evidence>
<proteinExistence type="predicted"/>
<keyword evidence="1" id="KW-0175">Coiled coil</keyword>
<evidence type="ECO:0000256" key="1">
    <source>
        <dbReference type="SAM" id="Coils"/>
    </source>
</evidence>
<keyword evidence="4" id="KW-1185">Reference proteome</keyword>
<dbReference type="RefSeq" id="WP_097075291.1">
    <property type="nucleotide sequence ID" value="NZ_OBMQ01000020.1"/>
</dbReference>
<organism evidence="3 4">
    <name type="scientific">Ureibacillus xyleni</name>
    <dbReference type="NCBI Taxonomy" id="614648"/>
    <lineage>
        <taxon>Bacteria</taxon>
        <taxon>Bacillati</taxon>
        <taxon>Bacillota</taxon>
        <taxon>Bacilli</taxon>
        <taxon>Bacillales</taxon>
        <taxon>Caryophanaceae</taxon>
        <taxon>Ureibacillus</taxon>
    </lineage>
</organism>
<dbReference type="EMBL" id="OBMQ01000020">
    <property type="protein sequence ID" value="SOC26375.1"/>
    <property type="molecule type" value="Genomic_DNA"/>
</dbReference>
<keyword evidence="2" id="KW-1133">Transmembrane helix</keyword>
<sequence length="136" mass="16220">MAKRQDQIKTQQNNVRTLENDYVRSSEYKANYSKQKKIRFRRRMFVFGIIAFATLFFLIKTNIHQNERLAQKEQQKEEVLAQLEEVKERQELLNLQIAKLEDDEYIAKLARKEFFLSEDGEIIFTIPDEGESKGNE</sequence>